<dbReference type="EC" id="2.3.2.31" evidence="2"/>
<comment type="catalytic activity">
    <reaction evidence="1">
        <text>[E2 ubiquitin-conjugating enzyme]-S-ubiquitinyl-L-cysteine + [acceptor protein]-L-lysine = [E2 ubiquitin-conjugating enzyme]-L-cysteine + [acceptor protein]-N(6)-ubiquitinyl-L-lysine.</text>
        <dbReference type="EC" id="2.3.2.31"/>
    </reaction>
</comment>
<evidence type="ECO:0000256" key="2">
    <source>
        <dbReference type="ARBA" id="ARBA00012251"/>
    </source>
</evidence>
<dbReference type="InterPro" id="IPR000571">
    <property type="entry name" value="Znf_CCCH"/>
</dbReference>
<dbReference type="EMBL" id="ML178829">
    <property type="protein sequence ID" value="TFL00322.1"/>
    <property type="molecule type" value="Genomic_DNA"/>
</dbReference>
<dbReference type="InterPro" id="IPR018957">
    <property type="entry name" value="Znf_C3HC4_RING-type"/>
</dbReference>
<dbReference type="Gene3D" id="1.20.120.1750">
    <property type="match status" value="1"/>
</dbReference>
<accession>A0A5C3QF31</accession>
<feature type="domain" description="RING-type" evidence="11">
    <location>
        <begin position="1198"/>
        <end position="1238"/>
    </location>
</feature>
<dbReference type="PROSITE" id="PS50089">
    <property type="entry name" value="ZF_RING_2"/>
    <property type="match status" value="1"/>
</dbReference>
<dbReference type="CDD" id="cd22585">
    <property type="entry name" value="Rcat_RBR_DEAH12-like"/>
    <property type="match status" value="1"/>
</dbReference>
<feature type="domain" description="C3H1-type" evidence="12">
    <location>
        <begin position="400"/>
        <end position="426"/>
    </location>
</feature>
<evidence type="ECO:0000256" key="9">
    <source>
        <dbReference type="PROSITE-ProRule" id="PRU00723"/>
    </source>
</evidence>
<evidence type="ECO:0000256" key="7">
    <source>
        <dbReference type="ARBA" id="ARBA00022786"/>
    </source>
</evidence>
<dbReference type="PROSITE" id="PS00518">
    <property type="entry name" value="ZF_RING_1"/>
    <property type="match status" value="1"/>
</dbReference>
<dbReference type="SMART" id="SM00356">
    <property type="entry name" value="ZnF_C3H1"/>
    <property type="match status" value="3"/>
</dbReference>
<feature type="region of interest" description="Disordered" evidence="10">
    <location>
        <begin position="63"/>
        <end position="84"/>
    </location>
</feature>
<sequence>MSVALPSATDLPVQKQARTTDKKHRHGGHKRGKSSVVESMLVEGHDAISTAASRRTCKVDNISAKANSKPQSTTAERAKDSPSKCANLQDAVQELPFVIRLPTATCTGEGSKDSEAPTIATTAHLPSLPIPSPVPKSMASPHSTAHLPLLHLLATQHAVSPKNSPADDAFRKRIGEHPQTTAIAQPSASRDEKAAVRISHPLPPKPSWIREQVAVPTKTVETSTALSSAPPFPQSVYYSSSSPAMFQQEDCVSNPSLLPSSTPSCGTLGYPVVEMAPIIYPPSTSYSPSPTSSLSDSMLLEATTSFWGLDGSASTDLSDWSRSSENSFDECPNELQETSKEMASVRQPDSDCTLPSSGAPSPACVTQLLPSRGGISSASLPPFQPTHTRPVPQQTYEHVLPKERVCWEWMRGKCHCPRCKYPHVLPEVYPRHPPPQPGRLSTTGSAHGSTMPPFLPHITLPPRLAATSGGVHPGLGVATKRKTCVDWEAGWCFNQDGRCSRGVHRREGDYVCLVQAEEAKPKFISQALVPRDGKGRETCRKWEKGQCQYSALKCHRWHGLVPPQQGVAPQPVPPLVTPQQVPPISHLFAVLATPHLQAPPTPARPEKLAQTCSRWVKGQCGLSDTVCQRYHSFDIPAENPLAYTVHEHNHLLVTAGFAVKRVTTAFDTTWIFIDGIVDEPGSTDEISRRLEGYGRITGLIIRRKQPSSSPLSSTAVPVQQQEKAHSKRHSSIISSTRHKPSSAAPPCPTPPDMLFMKASFSEPGDALRAATHIHGTTINSSTLSAKLSRTHSSSPNALKSRNTSLRVEWETPRKVGYAGYQTLLDAEKAVARAHSSQLGDNVIVAHIHRDLPSVSAYTVKLEQVPANATKEDLHRFGRPDDVVWEAPTYETAQLQSGLDFVRSELAALTDIHAFDILPPPYRYGRLQLWAHFTCVAGAIAAATSLHHKRIPGLGRTRLEAVRVTEVHYVLSDREHTRITDDLLQLRRNAWCRAGKIVVRELVGRPVPGFTTIRLVADDANALGLAKVEMEVAIRGEVVTEGGSEHDGAESRGRVLWDSFFGHAVGGEYLLSLRVEHPQVKIEVDEIRRKLRVWGRQDRRALVEEALRQKVQELRCRKNHFIPIPGRILAPFMRNELLPLQRAIGPEKVSVRVWERILRIRGDDTNYQKALDAIQRCQEAYPVYRHLISTSTTSRSRDCPICFGEVTDHITLRCGHIYCKPCLSSYLESVLDHRTFPVHCVGDEAKCTAPVSIYTAQRVLTSAQFEALVQVSFQAYIHARSAEFRYCPTPDCQQIYRHPTPPGTILQCPSCLVRICPRCDTEYHDGLDCPDFSSTGLTVVQSRESDKQFRAWQVGRGADVKECPGCRVVIERSEGCNHVRCTKCGLHMCWMCMAVRESGGEVYDHMREAHGTIGGGLDWW</sequence>
<dbReference type="Pfam" id="PF01485">
    <property type="entry name" value="IBR"/>
    <property type="match status" value="1"/>
</dbReference>
<evidence type="ECO:0000259" key="12">
    <source>
        <dbReference type="PROSITE" id="PS50103"/>
    </source>
</evidence>
<dbReference type="SMART" id="SM00647">
    <property type="entry name" value="IBR"/>
    <property type="match status" value="2"/>
</dbReference>
<feature type="compositionally biased region" description="Basic residues" evidence="10">
    <location>
        <begin position="21"/>
        <end position="33"/>
    </location>
</feature>
<name>A0A5C3QF31_9AGAR</name>
<evidence type="ECO:0000256" key="3">
    <source>
        <dbReference type="ARBA" id="ARBA00022679"/>
    </source>
</evidence>
<evidence type="ECO:0000313" key="14">
    <source>
        <dbReference type="EMBL" id="TFL00322.1"/>
    </source>
</evidence>
<dbReference type="PANTHER" id="PTHR11685">
    <property type="entry name" value="RBR FAMILY RING FINGER AND IBR DOMAIN-CONTAINING"/>
    <property type="match status" value="1"/>
</dbReference>
<dbReference type="Proteomes" id="UP000305067">
    <property type="component" value="Unassembled WGS sequence"/>
</dbReference>
<feature type="domain" description="C3H1-type" evidence="12">
    <location>
        <begin position="533"/>
        <end position="561"/>
    </location>
</feature>
<dbReference type="GO" id="GO:0008270">
    <property type="term" value="F:zinc ion binding"/>
    <property type="evidence" value="ECO:0007669"/>
    <property type="project" value="UniProtKB-KW"/>
</dbReference>
<gene>
    <name evidence="14" type="ORF">BDV98DRAFT_569597</name>
</gene>
<evidence type="ECO:0000256" key="6">
    <source>
        <dbReference type="ARBA" id="ARBA00022771"/>
    </source>
</evidence>
<dbReference type="InterPro" id="IPR001841">
    <property type="entry name" value="Znf_RING"/>
</dbReference>
<evidence type="ECO:0000256" key="4">
    <source>
        <dbReference type="ARBA" id="ARBA00022723"/>
    </source>
</evidence>
<dbReference type="GO" id="GO:0016567">
    <property type="term" value="P:protein ubiquitination"/>
    <property type="evidence" value="ECO:0007669"/>
    <property type="project" value="InterPro"/>
</dbReference>
<dbReference type="InterPro" id="IPR013083">
    <property type="entry name" value="Znf_RING/FYVE/PHD"/>
</dbReference>
<dbReference type="GO" id="GO:0061630">
    <property type="term" value="F:ubiquitin protein ligase activity"/>
    <property type="evidence" value="ECO:0007669"/>
    <property type="project" value="UniProtKB-EC"/>
</dbReference>
<dbReference type="InterPro" id="IPR002867">
    <property type="entry name" value="IBR_dom"/>
</dbReference>
<dbReference type="OrthoDB" id="10009520at2759"/>
<feature type="zinc finger region" description="C3H1-type" evidence="9">
    <location>
        <begin position="533"/>
        <end position="561"/>
    </location>
</feature>
<feature type="compositionally biased region" description="Basic residues" evidence="10">
    <location>
        <begin position="725"/>
        <end position="740"/>
    </location>
</feature>
<protein>
    <recommendedName>
        <fullName evidence="2">RBR-type E3 ubiquitin transferase</fullName>
        <ecNumber evidence="2">2.3.2.31</ecNumber>
    </recommendedName>
</protein>
<keyword evidence="8 9" id="KW-0862">Zinc</keyword>
<evidence type="ECO:0000313" key="15">
    <source>
        <dbReference type="Proteomes" id="UP000305067"/>
    </source>
</evidence>
<dbReference type="InterPro" id="IPR031127">
    <property type="entry name" value="E3_UB_ligase_RBR"/>
</dbReference>
<feature type="domain" description="RING-type" evidence="13">
    <location>
        <begin position="1194"/>
        <end position="1415"/>
    </location>
</feature>
<dbReference type="InterPro" id="IPR044066">
    <property type="entry name" value="TRIAD_supradom"/>
</dbReference>
<feature type="zinc finger region" description="C3H1-type" evidence="9">
    <location>
        <begin position="400"/>
        <end position="426"/>
    </location>
</feature>
<dbReference type="PROSITE" id="PS51873">
    <property type="entry name" value="TRIAD"/>
    <property type="match status" value="1"/>
</dbReference>
<evidence type="ECO:0000256" key="8">
    <source>
        <dbReference type="ARBA" id="ARBA00022833"/>
    </source>
</evidence>
<evidence type="ECO:0000256" key="5">
    <source>
        <dbReference type="ARBA" id="ARBA00022737"/>
    </source>
</evidence>
<dbReference type="Pfam" id="PF00097">
    <property type="entry name" value="zf-C3HC4"/>
    <property type="match status" value="1"/>
</dbReference>
<keyword evidence="4 9" id="KW-0479">Metal-binding</keyword>
<keyword evidence="15" id="KW-1185">Reference proteome</keyword>
<dbReference type="PROSITE" id="PS50103">
    <property type="entry name" value="ZF_C3H1"/>
    <property type="match status" value="2"/>
</dbReference>
<evidence type="ECO:0000259" key="13">
    <source>
        <dbReference type="PROSITE" id="PS51873"/>
    </source>
</evidence>
<dbReference type="CDD" id="cd20335">
    <property type="entry name" value="BRcat_RBR"/>
    <property type="match status" value="1"/>
</dbReference>
<dbReference type="SUPFAM" id="SSF57850">
    <property type="entry name" value="RING/U-box"/>
    <property type="match status" value="3"/>
</dbReference>
<proteinExistence type="predicted"/>
<evidence type="ECO:0000256" key="1">
    <source>
        <dbReference type="ARBA" id="ARBA00001798"/>
    </source>
</evidence>
<organism evidence="14 15">
    <name type="scientific">Pterulicium gracile</name>
    <dbReference type="NCBI Taxonomy" id="1884261"/>
    <lineage>
        <taxon>Eukaryota</taxon>
        <taxon>Fungi</taxon>
        <taxon>Dikarya</taxon>
        <taxon>Basidiomycota</taxon>
        <taxon>Agaricomycotina</taxon>
        <taxon>Agaricomycetes</taxon>
        <taxon>Agaricomycetidae</taxon>
        <taxon>Agaricales</taxon>
        <taxon>Pleurotineae</taxon>
        <taxon>Pterulaceae</taxon>
        <taxon>Pterulicium</taxon>
    </lineage>
</organism>
<keyword evidence="3" id="KW-0808">Transferase</keyword>
<dbReference type="Pfam" id="PF22191">
    <property type="entry name" value="IBR_1"/>
    <property type="match status" value="1"/>
</dbReference>
<keyword evidence="7" id="KW-0833">Ubl conjugation pathway</keyword>
<keyword evidence="5" id="KW-0677">Repeat</keyword>
<feature type="region of interest" description="Disordered" evidence="10">
    <location>
        <begin position="1"/>
        <end position="36"/>
    </location>
</feature>
<reference evidence="14 15" key="1">
    <citation type="journal article" date="2019" name="Nat. Ecol. Evol.">
        <title>Megaphylogeny resolves global patterns of mushroom evolution.</title>
        <authorList>
            <person name="Varga T."/>
            <person name="Krizsan K."/>
            <person name="Foldi C."/>
            <person name="Dima B."/>
            <person name="Sanchez-Garcia M."/>
            <person name="Sanchez-Ramirez S."/>
            <person name="Szollosi G.J."/>
            <person name="Szarkandi J.G."/>
            <person name="Papp V."/>
            <person name="Albert L."/>
            <person name="Andreopoulos W."/>
            <person name="Angelini C."/>
            <person name="Antonin V."/>
            <person name="Barry K.W."/>
            <person name="Bougher N.L."/>
            <person name="Buchanan P."/>
            <person name="Buyck B."/>
            <person name="Bense V."/>
            <person name="Catcheside P."/>
            <person name="Chovatia M."/>
            <person name="Cooper J."/>
            <person name="Damon W."/>
            <person name="Desjardin D."/>
            <person name="Finy P."/>
            <person name="Geml J."/>
            <person name="Haridas S."/>
            <person name="Hughes K."/>
            <person name="Justo A."/>
            <person name="Karasinski D."/>
            <person name="Kautmanova I."/>
            <person name="Kiss B."/>
            <person name="Kocsube S."/>
            <person name="Kotiranta H."/>
            <person name="LaButti K.M."/>
            <person name="Lechner B.E."/>
            <person name="Liimatainen K."/>
            <person name="Lipzen A."/>
            <person name="Lukacs Z."/>
            <person name="Mihaltcheva S."/>
            <person name="Morgado L.N."/>
            <person name="Niskanen T."/>
            <person name="Noordeloos M.E."/>
            <person name="Ohm R.A."/>
            <person name="Ortiz-Santana B."/>
            <person name="Ovrebo C."/>
            <person name="Racz N."/>
            <person name="Riley R."/>
            <person name="Savchenko A."/>
            <person name="Shiryaev A."/>
            <person name="Soop K."/>
            <person name="Spirin V."/>
            <person name="Szebenyi C."/>
            <person name="Tomsovsky M."/>
            <person name="Tulloss R.E."/>
            <person name="Uehling J."/>
            <person name="Grigoriev I.V."/>
            <person name="Vagvolgyi C."/>
            <person name="Papp T."/>
            <person name="Martin F.M."/>
            <person name="Miettinen O."/>
            <person name="Hibbett D.S."/>
            <person name="Nagy L.G."/>
        </authorList>
    </citation>
    <scope>NUCLEOTIDE SEQUENCE [LARGE SCALE GENOMIC DNA]</scope>
    <source>
        <strain evidence="14 15">CBS 309.79</strain>
    </source>
</reference>
<evidence type="ECO:0000256" key="10">
    <source>
        <dbReference type="SAM" id="MobiDB-lite"/>
    </source>
</evidence>
<dbReference type="STRING" id="1884261.A0A5C3QF31"/>
<keyword evidence="6 9" id="KW-0863">Zinc-finger</keyword>
<dbReference type="Gene3D" id="3.30.40.10">
    <property type="entry name" value="Zinc/RING finger domain, C3HC4 (zinc finger)"/>
    <property type="match status" value="1"/>
</dbReference>
<dbReference type="InterPro" id="IPR017907">
    <property type="entry name" value="Znf_RING_CS"/>
</dbReference>
<feature type="compositionally biased region" description="Polar residues" evidence="10">
    <location>
        <begin position="64"/>
        <end position="75"/>
    </location>
</feature>
<evidence type="ECO:0000259" key="11">
    <source>
        <dbReference type="PROSITE" id="PS50089"/>
    </source>
</evidence>
<feature type="compositionally biased region" description="Polar residues" evidence="10">
    <location>
        <begin position="706"/>
        <end position="721"/>
    </location>
</feature>
<feature type="region of interest" description="Disordered" evidence="10">
    <location>
        <begin position="704"/>
        <end position="748"/>
    </location>
</feature>